<organism evidence="2">
    <name type="scientific">Brassica campestris</name>
    <name type="common">Field mustard</name>
    <dbReference type="NCBI Taxonomy" id="3711"/>
    <lineage>
        <taxon>Eukaryota</taxon>
        <taxon>Viridiplantae</taxon>
        <taxon>Streptophyta</taxon>
        <taxon>Embryophyta</taxon>
        <taxon>Tracheophyta</taxon>
        <taxon>Spermatophyta</taxon>
        <taxon>Magnoliopsida</taxon>
        <taxon>eudicotyledons</taxon>
        <taxon>Gunneridae</taxon>
        <taxon>Pentapetalae</taxon>
        <taxon>rosids</taxon>
        <taxon>malvids</taxon>
        <taxon>Brassicales</taxon>
        <taxon>Brassicaceae</taxon>
        <taxon>Brassiceae</taxon>
        <taxon>Brassica</taxon>
    </lineage>
</organism>
<evidence type="ECO:0000313" key="2">
    <source>
        <dbReference type="EMBL" id="VDC71676.1"/>
    </source>
</evidence>
<sequence>MWSPLIWFQQGVPRFAFITWLAWGQAQYYLYCGEPDETRDHLFFACP</sequence>
<dbReference type="Proteomes" id="UP000694005">
    <property type="component" value="Chromosome A05"/>
</dbReference>
<accession>A0A3P5YV73</accession>
<name>A0A3P5YV73_BRACM</name>
<evidence type="ECO:0000313" key="1">
    <source>
        <dbReference type="EMBL" id="CAG7876532.1"/>
    </source>
</evidence>
<gene>
    <name evidence="2" type="ORF">BRAA05T21390Z</name>
    <name evidence="1" type="ORF">BRAPAZ1V2_A05P30530.2</name>
</gene>
<dbReference type="EMBL" id="LR031570">
    <property type="protein sequence ID" value="VDC71676.1"/>
    <property type="molecule type" value="Genomic_DNA"/>
</dbReference>
<reference evidence="2" key="1">
    <citation type="submission" date="2018-11" db="EMBL/GenBank/DDBJ databases">
        <authorList>
            <consortium name="Genoscope - CEA"/>
            <person name="William W."/>
        </authorList>
    </citation>
    <scope>NUCLEOTIDE SEQUENCE</scope>
</reference>
<evidence type="ECO:0008006" key="3">
    <source>
        <dbReference type="Google" id="ProtNLM"/>
    </source>
</evidence>
<dbReference type="EMBL" id="LS974621">
    <property type="protein sequence ID" value="CAG7876532.1"/>
    <property type="molecule type" value="Genomic_DNA"/>
</dbReference>
<dbReference type="Gramene" id="A05p30530.2_BraZ1">
    <property type="protein sequence ID" value="A05p30530.2_BraZ1.CDS"/>
    <property type="gene ID" value="A05g30530.2_BraZ1"/>
</dbReference>
<protein>
    <recommendedName>
        <fullName evidence="3">Reverse transcriptase zinc-binding domain-containing protein</fullName>
    </recommendedName>
</protein>
<proteinExistence type="predicted"/>
<dbReference type="AlphaFoldDB" id="A0A3P5YV73"/>